<dbReference type="CDD" id="cd03143">
    <property type="entry name" value="A4_beta-galactosidase_middle_domain"/>
    <property type="match status" value="1"/>
</dbReference>
<dbReference type="InterPro" id="IPR029062">
    <property type="entry name" value="Class_I_gatase-like"/>
</dbReference>
<gene>
    <name evidence="2" type="ORF">K444DRAFT_641514</name>
</gene>
<organism evidence="2 3">
    <name type="scientific">Hyaloscypha bicolor E</name>
    <dbReference type="NCBI Taxonomy" id="1095630"/>
    <lineage>
        <taxon>Eukaryota</taxon>
        <taxon>Fungi</taxon>
        <taxon>Dikarya</taxon>
        <taxon>Ascomycota</taxon>
        <taxon>Pezizomycotina</taxon>
        <taxon>Leotiomycetes</taxon>
        <taxon>Helotiales</taxon>
        <taxon>Hyaloscyphaceae</taxon>
        <taxon>Hyaloscypha</taxon>
        <taxon>Hyaloscypha bicolor</taxon>
    </lineage>
</organism>
<dbReference type="PANTHER" id="PTHR36848:SF2">
    <property type="entry name" value="SECRETED PROTEIN"/>
    <property type="match status" value="1"/>
</dbReference>
<sequence length="1053" mass="118762">MGDASFQGRPPNPRSFPRASEPFDQALFLRPSSEYRGAPLWTWNKKLDREQLLRQIDHLAEMGMGGFTIHVRTGLDTEYLGDEFMEIVKSCVDYAESKKMLACLYDEDRWPSGYAGGKVMENRPDLKAQHILLTCKPYGEQVAWRAQGGSECTGRATRSELGHLVARYDVAINNDCMEVYRRLGDGESGRNVWYAYMEPNPPSEWFNGYTYADTLNKEATDRFIAATHEVYKVAVGDKFGLTVPSIFTDEPQFAHKTQLRFAEDTWDVFLPWTTDLPDTFSEQYGYDILDSLPEIVWDLPDGSSSLARYHYHNHVCDRFVEGYLDPVSVWCRENGLAMTGHMMDEPTLFTQTSALGEAMRCYRGFDLPGVDMLCNWVEYNTVKQATSVARQSGIRGIMSEIYGVTSWMFDFLGHKFAGDWQAALGVTTRVHHLSWVTMAGEAKRDFPASIGYQSPWSLEYPLVEDHFARVNVAMTRGRAVCRVAVIHPIESYWLAFGPIHSSKGEQEERDEAFLNLTTWLLHGLIDFDFISESLFESQTHKDQIGNTLPVGQSEYEVVIVPNLRTIRSTTLSRLRQFSQAGGKVIMTGTSPTLIDGIPAKKPVEIHGSIEVPWLKSKILDALEAHRDISAVTTDGPLYCLTSQSTMSSTLLYQLRQDGDEQFLFICNTEKQVASKCQVSIRGSWWLTLLDTISGQDSELPSTRRNGKTSFFHLFEGCSSLLLRLTPHSETSTPKAEEASAQGMAETCLVTLRNVELSEPNVLLLDFAKFLWNDGSWEGEEEVLRIDNIMRNRLGIPLKLEAFRQPHASPPESRKAKGKLSLRFKFKSEVNLLTSRLALENAKDVHIMLDGNVIPSTVESWWVDEDISTIRLPKIPSGSHEIQLTYEYGLMTNLERIYILGDFGVEIRGTKATITASQLSKFQFGDWTQHELPFYAGNVIYNCDFEHSGGQAVLEVPRFVAPLLSVEVDGQVLGKIAFRPHSLKLGMLSEGKHKLSITSFGNRENAFGPLHMPTGTTVFIGPQAWRTEGPIWHNEYAIQPMGILQQPRIIAIKQ</sequence>
<dbReference type="InterPro" id="IPR053161">
    <property type="entry name" value="Ulvan_degrading_GH"/>
</dbReference>
<dbReference type="InParanoid" id="A0A2J6TJL5"/>
<proteinExistence type="predicted"/>
<dbReference type="OrthoDB" id="2579248at2759"/>
<dbReference type="Proteomes" id="UP000235371">
    <property type="component" value="Unassembled WGS sequence"/>
</dbReference>
<dbReference type="Gene3D" id="3.40.50.880">
    <property type="match status" value="1"/>
</dbReference>
<dbReference type="PANTHER" id="PTHR36848">
    <property type="entry name" value="DNA-BINDING PROTEIN (PUTATIVE SECRETED PROTEIN)-RELATED"/>
    <property type="match status" value="1"/>
</dbReference>
<dbReference type="GeneID" id="36592706"/>
<evidence type="ECO:0000313" key="2">
    <source>
        <dbReference type="EMBL" id="PMD63204.1"/>
    </source>
</evidence>
<accession>A0A2J6TJL5</accession>
<keyword evidence="3" id="KW-1185">Reference proteome</keyword>
<evidence type="ECO:0008006" key="4">
    <source>
        <dbReference type="Google" id="ProtNLM"/>
    </source>
</evidence>
<name>A0A2J6TJL5_9HELO</name>
<dbReference type="EMBL" id="KZ613782">
    <property type="protein sequence ID" value="PMD63204.1"/>
    <property type="molecule type" value="Genomic_DNA"/>
</dbReference>
<dbReference type="STRING" id="1095630.A0A2J6TJL5"/>
<dbReference type="AlphaFoldDB" id="A0A2J6TJL5"/>
<evidence type="ECO:0000256" key="1">
    <source>
        <dbReference type="SAM" id="MobiDB-lite"/>
    </source>
</evidence>
<protein>
    <recommendedName>
        <fullName evidence="4">Glycoside hydrolase family 2 protein</fullName>
    </recommendedName>
</protein>
<feature type="region of interest" description="Disordered" evidence="1">
    <location>
        <begin position="1"/>
        <end position="20"/>
    </location>
</feature>
<dbReference type="RefSeq" id="XP_024740108.1">
    <property type="nucleotide sequence ID" value="XM_024884629.1"/>
</dbReference>
<evidence type="ECO:0000313" key="3">
    <source>
        <dbReference type="Proteomes" id="UP000235371"/>
    </source>
</evidence>
<reference evidence="2 3" key="1">
    <citation type="submission" date="2016-04" db="EMBL/GenBank/DDBJ databases">
        <title>A degradative enzymes factory behind the ericoid mycorrhizal symbiosis.</title>
        <authorList>
            <consortium name="DOE Joint Genome Institute"/>
            <person name="Martino E."/>
            <person name="Morin E."/>
            <person name="Grelet G."/>
            <person name="Kuo A."/>
            <person name="Kohler A."/>
            <person name="Daghino S."/>
            <person name="Barry K."/>
            <person name="Choi C."/>
            <person name="Cichocki N."/>
            <person name="Clum A."/>
            <person name="Copeland A."/>
            <person name="Hainaut M."/>
            <person name="Haridas S."/>
            <person name="Labutti K."/>
            <person name="Lindquist E."/>
            <person name="Lipzen A."/>
            <person name="Khouja H.-R."/>
            <person name="Murat C."/>
            <person name="Ohm R."/>
            <person name="Olson A."/>
            <person name="Spatafora J."/>
            <person name="Veneault-Fourrey C."/>
            <person name="Henrissat B."/>
            <person name="Grigoriev I."/>
            <person name="Martin F."/>
            <person name="Perotto S."/>
        </authorList>
    </citation>
    <scope>NUCLEOTIDE SEQUENCE [LARGE SCALE GENOMIC DNA]</scope>
    <source>
        <strain evidence="2 3">E</strain>
    </source>
</reference>